<gene>
    <name evidence="1" type="ORF">H9650_07670</name>
</gene>
<proteinExistence type="predicted"/>
<reference evidence="1 2" key="1">
    <citation type="submission" date="2020-08" db="EMBL/GenBank/DDBJ databases">
        <title>A Genomic Blueprint of the Chicken Gut Microbiome.</title>
        <authorList>
            <person name="Gilroy R."/>
            <person name="Ravi A."/>
            <person name="Getino M."/>
            <person name="Pursley I."/>
            <person name="Horton D.L."/>
            <person name="Alikhan N.-F."/>
            <person name="Baker D."/>
            <person name="Gharbi K."/>
            <person name="Hall N."/>
            <person name="Watson M."/>
            <person name="Adriaenssens E.M."/>
            <person name="Foster-Nyarko E."/>
            <person name="Jarju S."/>
            <person name="Secka A."/>
            <person name="Antonio M."/>
            <person name="Oren A."/>
            <person name="Chaudhuri R."/>
            <person name="La Ragione R.M."/>
            <person name="Hildebrand F."/>
            <person name="Pallen M.J."/>
        </authorList>
    </citation>
    <scope>NUCLEOTIDE SEQUENCE [LARGE SCALE GENOMIC DNA]</scope>
    <source>
        <strain evidence="1 2">Sa2BUA9</strain>
    </source>
</reference>
<sequence>MAVNCFRCRHFFTTWDANHPRGCKAYQFKTQELPSALVKKSSGVECLKFELKQVEGRK</sequence>
<dbReference type="EMBL" id="JACSQO010000003">
    <property type="protein sequence ID" value="MBD7943995.1"/>
    <property type="molecule type" value="Genomic_DNA"/>
</dbReference>
<organism evidence="1 2">
    <name type="scientific">Psychrobacillus faecigallinarum</name>
    <dbReference type="NCBI Taxonomy" id="2762235"/>
    <lineage>
        <taxon>Bacteria</taxon>
        <taxon>Bacillati</taxon>
        <taxon>Bacillota</taxon>
        <taxon>Bacilli</taxon>
        <taxon>Bacillales</taxon>
        <taxon>Bacillaceae</taxon>
        <taxon>Psychrobacillus</taxon>
    </lineage>
</organism>
<dbReference type="RefSeq" id="WP_151111417.1">
    <property type="nucleotide sequence ID" value="NZ_JACSQO010000003.1"/>
</dbReference>
<evidence type="ECO:0000313" key="2">
    <source>
        <dbReference type="Proteomes" id="UP000640786"/>
    </source>
</evidence>
<evidence type="ECO:0000313" key="1">
    <source>
        <dbReference type="EMBL" id="MBD7943995.1"/>
    </source>
</evidence>
<protein>
    <submittedName>
        <fullName evidence="1">Uracil-DNA glycosylase</fullName>
    </submittedName>
</protein>
<comment type="caution">
    <text evidence="1">The sequence shown here is derived from an EMBL/GenBank/DDBJ whole genome shotgun (WGS) entry which is preliminary data.</text>
</comment>
<keyword evidence="2" id="KW-1185">Reference proteome</keyword>
<name>A0ABR8R873_9BACI</name>
<dbReference type="Proteomes" id="UP000640786">
    <property type="component" value="Unassembled WGS sequence"/>
</dbReference>
<accession>A0ABR8R873</accession>